<keyword evidence="4 9" id="KW-0997">Cell inner membrane</keyword>
<keyword evidence="3" id="KW-1003">Cell membrane</keyword>
<comment type="subunit">
    <text evidence="9">The complex comprises the extracytoplasmic solute receptor protein and the two transmembrane proteins.</text>
</comment>
<comment type="subcellular location">
    <subcellularLocation>
        <location evidence="1 9">Cell inner membrane</location>
        <topology evidence="1 9">Multi-pass membrane protein</topology>
    </subcellularLocation>
</comment>
<evidence type="ECO:0000256" key="4">
    <source>
        <dbReference type="ARBA" id="ARBA00022519"/>
    </source>
</evidence>
<evidence type="ECO:0000256" key="1">
    <source>
        <dbReference type="ARBA" id="ARBA00004429"/>
    </source>
</evidence>
<evidence type="ECO:0000313" key="12">
    <source>
        <dbReference type="Proteomes" id="UP001149009"/>
    </source>
</evidence>
<gene>
    <name evidence="11" type="ORF">NYR54_09570</name>
</gene>
<dbReference type="GO" id="GO:0022857">
    <property type="term" value="F:transmembrane transporter activity"/>
    <property type="evidence" value="ECO:0007669"/>
    <property type="project" value="UniProtKB-UniRule"/>
</dbReference>
<evidence type="ECO:0000256" key="7">
    <source>
        <dbReference type="ARBA" id="ARBA00023136"/>
    </source>
</evidence>
<dbReference type="RefSeq" id="WP_261515411.1">
    <property type="nucleotide sequence ID" value="NZ_JAODNV010000009.1"/>
</dbReference>
<evidence type="ECO:0000256" key="3">
    <source>
        <dbReference type="ARBA" id="ARBA00022475"/>
    </source>
</evidence>
<protein>
    <recommendedName>
        <fullName evidence="9">TRAP transporter small permease protein</fullName>
    </recommendedName>
</protein>
<dbReference type="Pfam" id="PF04290">
    <property type="entry name" value="DctQ"/>
    <property type="match status" value="1"/>
</dbReference>
<keyword evidence="5 9" id="KW-0812">Transmembrane</keyword>
<keyword evidence="6 9" id="KW-1133">Transmembrane helix</keyword>
<keyword evidence="2 9" id="KW-0813">Transport</keyword>
<feature type="transmembrane region" description="Helical" evidence="9">
    <location>
        <begin position="51"/>
        <end position="67"/>
    </location>
</feature>
<name>A0A9X2X893_9HYPH</name>
<dbReference type="AlphaFoldDB" id="A0A9X2X893"/>
<feature type="domain" description="Tripartite ATP-independent periplasmic transporters DctQ component" evidence="10">
    <location>
        <begin position="27"/>
        <end position="159"/>
    </location>
</feature>
<evidence type="ECO:0000256" key="5">
    <source>
        <dbReference type="ARBA" id="ARBA00022692"/>
    </source>
</evidence>
<evidence type="ECO:0000256" key="9">
    <source>
        <dbReference type="RuleBase" id="RU369079"/>
    </source>
</evidence>
<feature type="transmembrane region" description="Helical" evidence="9">
    <location>
        <begin position="135"/>
        <end position="158"/>
    </location>
</feature>
<evidence type="ECO:0000256" key="8">
    <source>
        <dbReference type="ARBA" id="ARBA00038436"/>
    </source>
</evidence>
<comment type="similarity">
    <text evidence="8 9">Belongs to the TRAP transporter small permease family.</text>
</comment>
<dbReference type="InterPro" id="IPR007387">
    <property type="entry name" value="TRAP_DctQ"/>
</dbReference>
<evidence type="ECO:0000313" key="11">
    <source>
        <dbReference type="EMBL" id="MCT8990538.1"/>
    </source>
</evidence>
<dbReference type="PANTHER" id="PTHR35011:SF10">
    <property type="entry name" value="TRAP TRANSPORTER SMALL PERMEASE PROTEIN"/>
    <property type="match status" value="1"/>
</dbReference>
<reference evidence="11" key="1">
    <citation type="submission" date="2022-08" db="EMBL/GenBank/DDBJ databases">
        <title>Chelativorans sichuanense sp. nov., a paraffin oil-degrading bacterium isolated from a mixture of oil-based drill cuttings and paddy soil.</title>
        <authorList>
            <person name="Yu J."/>
            <person name="Liu H."/>
            <person name="Chen Q."/>
        </authorList>
    </citation>
    <scope>NUCLEOTIDE SEQUENCE</scope>
    <source>
        <strain evidence="11">SCAU 2101</strain>
    </source>
</reference>
<dbReference type="GO" id="GO:0005886">
    <property type="term" value="C:plasma membrane"/>
    <property type="evidence" value="ECO:0007669"/>
    <property type="project" value="UniProtKB-SubCell"/>
</dbReference>
<comment type="function">
    <text evidence="9">Part of the tripartite ATP-independent periplasmic (TRAP) transport system.</text>
</comment>
<evidence type="ECO:0000256" key="2">
    <source>
        <dbReference type="ARBA" id="ARBA00022448"/>
    </source>
</evidence>
<organism evidence="11 12">
    <name type="scientific">Chelativorans petroleitrophicus</name>
    <dbReference type="NCBI Taxonomy" id="2975484"/>
    <lineage>
        <taxon>Bacteria</taxon>
        <taxon>Pseudomonadati</taxon>
        <taxon>Pseudomonadota</taxon>
        <taxon>Alphaproteobacteria</taxon>
        <taxon>Hyphomicrobiales</taxon>
        <taxon>Phyllobacteriaceae</taxon>
        <taxon>Chelativorans</taxon>
    </lineage>
</organism>
<dbReference type="InterPro" id="IPR055348">
    <property type="entry name" value="DctQ"/>
</dbReference>
<dbReference type="PANTHER" id="PTHR35011">
    <property type="entry name" value="2,3-DIKETO-L-GULONATE TRAP TRANSPORTER SMALL PERMEASE PROTEIN YIAM"/>
    <property type="match status" value="1"/>
</dbReference>
<keyword evidence="12" id="KW-1185">Reference proteome</keyword>
<sequence length="182" mass="20205">MRSAALTLLRHLTNVLALVGALGVIAMLLHVTVDVISRQLFQRPVPATVEIVSRYYMVLISFLPLAWTERRNEMITVDILSGLFRGPLDRINMAFVHLLSLAAFIFLAYTTWSAALREYEAGSFVMSLSVAVPIWPGYFLLPLAFALASLISAVKLYLCLAGREREPESEAFFETDNGGPVQ</sequence>
<evidence type="ECO:0000256" key="6">
    <source>
        <dbReference type="ARBA" id="ARBA00022989"/>
    </source>
</evidence>
<comment type="caution">
    <text evidence="11">The sequence shown here is derived from an EMBL/GenBank/DDBJ whole genome shotgun (WGS) entry which is preliminary data.</text>
</comment>
<feature type="transmembrane region" description="Helical" evidence="9">
    <location>
        <begin position="94"/>
        <end position="115"/>
    </location>
</feature>
<accession>A0A9X2X893</accession>
<dbReference type="GO" id="GO:0015740">
    <property type="term" value="P:C4-dicarboxylate transport"/>
    <property type="evidence" value="ECO:0007669"/>
    <property type="project" value="TreeGrafter"/>
</dbReference>
<proteinExistence type="inferred from homology"/>
<dbReference type="EMBL" id="JAODNV010000009">
    <property type="protein sequence ID" value="MCT8990538.1"/>
    <property type="molecule type" value="Genomic_DNA"/>
</dbReference>
<feature type="transmembrane region" description="Helical" evidence="9">
    <location>
        <begin position="12"/>
        <end position="31"/>
    </location>
</feature>
<dbReference type="Proteomes" id="UP001149009">
    <property type="component" value="Unassembled WGS sequence"/>
</dbReference>
<evidence type="ECO:0000259" key="10">
    <source>
        <dbReference type="Pfam" id="PF04290"/>
    </source>
</evidence>
<keyword evidence="7 9" id="KW-0472">Membrane</keyword>